<dbReference type="RefSeq" id="WP_111000389.1">
    <property type="nucleotide sequence ID" value="NZ_QKTW01000025.1"/>
</dbReference>
<dbReference type="OrthoDB" id="2599194at2"/>
<organism evidence="1 2">
    <name type="scientific">Taibaiella soli</name>
    <dbReference type="NCBI Taxonomy" id="1649169"/>
    <lineage>
        <taxon>Bacteria</taxon>
        <taxon>Pseudomonadati</taxon>
        <taxon>Bacteroidota</taxon>
        <taxon>Chitinophagia</taxon>
        <taxon>Chitinophagales</taxon>
        <taxon>Chitinophagaceae</taxon>
        <taxon>Taibaiella</taxon>
    </lineage>
</organism>
<name>A0A2W2ATE9_9BACT</name>
<accession>A0A2W2ATE9</accession>
<sequence length="147" mass="17015">MKTIYDPEIKAELLRRIDQLSENSTRQWGKMNAFQMVRHCALWEEMALGRKLYKRAFIGRIFGRIALNSLTKDERPLSKGSPTIPDLVITDNGDIAAEKLRWKTLIEEHANHPEKEHLHPFFGNVTGQQSGQLAYKHADHHLRQFGI</sequence>
<dbReference type="InterPro" id="IPR034660">
    <property type="entry name" value="DinB/YfiT-like"/>
</dbReference>
<proteinExistence type="predicted"/>
<gene>
    <name evidence="1" type="ORF">DN068_18265</name>
</gene>
<evidence type="ECO:0008006" key="3">
    <source>
        <dbReference type="Google" id="ProtNLM"/>
    </source>
</evidence>
<dbReference type="InterPro" id="IPR011463">
    <property type="entry name" value="DUF1569"/>
</dbReference>
<reference evidence="1 2" key="1">
    <citation type="submission" date="2018-06" db="EMBL/GenBank/DDBJ databases">
        <title>Mucibacter soli gen. nov., sp. nov., a new member of the family Chitinophagaceae producing mucin.</title>
        <authorList>
            <person name="Kim M.-K."/>
            <person name="Park S."/>
            <person name="Kim T.-S."/>
            <person name="Joung Y."/>
            <person name="Han J.-H."/>
            <person name="Kim S.B."/>
        </authorList>
    </citation>
    <scope>NUCLEOTIDE SEQUENCE [LARGE SCALE GENOMIC DNA]</scope>
    <source>
        <strain evidence="1 2">R1-15</strain>
    </source>
</reference>
<dbReference type="EMBL" id="QKTW01000025">
    <property type="protein sequence ID" value="PZF71244.1"/>
    <property type="molecule type" value="Genomic_DNA"/>
</dbReference>
<dbReference type="Proteomes" id="UP000248745">
    <property type="component" value="Unassembled WGS sequence"/>
</dbReference>
<evidence type="ECO:0000313" key="2">
    <source>
        <dbReference type="Proteomes" id="UP000248745"/>
    </source>
</evidence>
<keyword evidence="2" id="KW-1185">Reference proteome</keyword>
<dbReference type="Pfam" id="PF07606">
    <property type="entry name" value="DUF1569"/>
    <property type="match status" value="1"/>
</dbReference>
<protein>
    <recommendedName>
        <fullName evidence="3">DUF1569 domain-containing protein</fullName>
    </recommendedName>
</protein>
<dbReference type="AlphaFoldDB" id="A0A2W2ATE9"/>
<evidence type="ECO:0000313" key="1">
    <source>
        <dbReference type="EMBL" id="PZF71244.1"/>
    </source>
</evidence>
<dbReference type="Gene3D" id="1.20.120.450">
    <property type="entry name" value="dinb family like domain"/>
    <property type="match status" value="1"/>
</dbReference>
<comment type="caution">
    <text evidence="1">The sequence shown here is derived from an EMBL/GenBank/DDBJ whole genome shotgun (WGS) entry which is preliminary data.</text>
</comment>